<evidence type="ECO:0000256" key="5">
    <source>
        <dbReference type="ARBA" id="ARBA00022840"/>
    </source>
</evidence>
<organism evidence="13">
    <name type="scientific">Hellea balneolensis</name>
    <dbReference type="NCBI Taxonomy" id="287478"/>
    <lineage>
        <taxon>Bacteria</taxon>
        <taxon>Pseudomonadati</taxon>
        <taxon>Pseudomonadota</taxon>
        <taxon>Alphaproteobacteria</taxon>
        <taxon>Maricaulales</taxon>
        <taxon>Robiginitomaculaceae</taxon>
        <taxon>Hellea</taxon>
    </lineage>
</organism>
<dbReference type="GO" id="GO:0006428">
    <property type="term" value="P:isoleucyl-tRNA aminoacylation"/>
    <property type="evidence" value="ECO:0007669"/>
    <property type="project" value="UniProtKB-UniRule"/>
</dbReference>
<evidence type="ECO:0000259" key="12">
    <source>
        <dbReference type="Pfam" id="PF08264"/>
    </source>
</evidence>
<comment type="function">
    <text evidence="8 10">Catalyzes the attachment of isoleucine to tRNA(Ile). As IleRS can inadvertently accommodate and process structurally similar amino acids such as valine, to avoid such errors it has two additional distinct tRNA(Ile)-dependent editing activities. One activity is designated as 'pretransfer' editing and involves the hydrolysis of activated Val-AMP. The other activity is designated 'posttransfer' editing and involves deacylation of mischarged Val-tRNA(Ile).</text>
</comment>
<comment type="catalytic activity">
    <reaction evidence="9 10">
        <text>tRNA(Ile) + L-isoleucine + ATP = L-isoleucyl-tRNA(Ile) + AMP + diphosphate</text>
        <dbReference type="Rhea" id="RHEA:11060"/>
        <dbReference type="Rhea" id="RHEA-COMP:9666"/>
        <dbReference type="Rhea" id="RHEA-COMP:9695"/>
        <dbReference type="ChEBI" id="CHEBI:30616"/>
        <dbReference type="ChEBI" id="CHEBI:33019"/>
        <dbReference type="ChEBI" id="CHEBI:58045"/>
        <dbReference type="ChEBI" id="CHEBI:78442"/>
        <dbReference type="ChEBI" id="CHEBI:78528"/>
        <dbReference type="ChEBI" id="CHEBI:456215"/>
        <dbReference type="EC" id="6.1.1.5"/>
    </reaction>
</comment>
<evidence type="ECO:0000259" key="11">
    <source>
        <dbReference type="Pfam" id="PF00133"/>
    </source>
</evidence>
<evidence type="ECO:0000256" key="2">
    <source>
        <dbReference type="ARBA" id="ARBA00022490"/>
    </source>
</evidence>
<comment type="domain">
    <text evidence="10">IleRS has two distinct active sites: one for aminoacylation and one for editing. The misactivated valine is translocated from the active site to the editing site, which sterically excludes the correctly activated isoleucine. The single editing site contains two valyl binding pockets, one specific for each substrate (Val-AMP or Val-tRNA(Ile)).</text>
</comment>
<reference evidence="13" key="1">
    <citation type="journal article" date="2020" name="mSystems">
        <title>Genome- and Community-Level Interaction Insights into Carbon Utilization and Element Cycling Functions of Hydrothermarchaeota in Hydrothermal Sediment.</title>
        <authorList>
            <person name="Zhou Z."/>
            <person name="Liu Y."/>
            <person name="Xu W."/>
            <person name="Pan J."/>
            <person name="Luo Z.H."/>
            <person name="Li M."/>
        </authorList>
    </citation>
    <scope>NUCLEOTIDE SEQUENCE [LARGE SCALE GENOMIC DNA]</scope>
    <source>
        <strain evidence="13">HyVt-538</strain>
    </source>
</reference>
<evidence type="ECO:0000256" key="3">
    <source>
        <dbReference type="ARBA" id="ARBA00022598"/>
    </source>
</evidence>
<dbReference type="EC" id="6.1.1.5" evidence="10"/>
<dbReference type="InterPro" id="IPR014729">
    <property type="entry name" value="Rossmann-like_a/b/a_fold"/>
</dbReference>
<dbReference type="PANTHER" id="PTHR42765">
    <property type="entry name" value="SOLEUCYL-TRNA SYNTHETASE"/>
    <property type="match status" value="1"/>
</dbReference>
<dbReference type="GO" id="GO:0005829">
    <property type="term" value="C:cytosol"/>
    <property type="evidence" value="ECO:0007669"/>
    <property type="project" value="TreeGrafter"/>
</dbReference>
<name>A0A7V5NXM8_9PROT</name>
<keyword evidence="4 10" id="KW-0547">Nucleotide-binding</keyword>
<comment type="caution">
    <text evidence="10">Lacks conserved residue(s) required for the propagation of feature annotation.</text>
</comment>
<keyword evidence="5 10" id="KW-0067">ATP-binding</keyword>
<gene>
    <name evidence="10" type="primary">ileS</name>
    <name evidence="13" type="ORF">ENK01_04290</name>
</gene>
<feature type="binding site" evidence="10">
    <location>
        <position position="602"/>
    </location>
    <ligand>
        <name>L-isoleucyl-5'-AMP</name>
        <dbReference type="ChEBI" id="CHEBI:178002"/>
    </ligand>
</feature>
<dbReference type="GO" id="GO:0000049">
    <property type="term" value="F:tRNA binding"/>
    <property type="evidence" value="ECO:0007669"/>
    <property type="project" value="InterPro"/>
</dbReference>
<dbReference type="Pfam" id="PF00133">
    <property type="entry name" value="tRNA-synt_1"/>
    <property type="match status" value="1"/>
</dbReference>
<dbReference type="SUPFAM" id="SSF52374">
    <property type="entry name" value="Nucleotidylyl transferase"/>
    <property type="match status" value="1"/>
</dbReference>
<dbReference type="InterPro" id="IPR002301">
    <property type="entry name" value="Ile-tRNA-ligase"/>
</dbReference>
<dbReference type="Gene3D" id="3.40.50.620">
    <property type="entry name" value="HUPs"/>
    <property type="match status" value="2"/>
</dbReference>
<dbReference type="InterPro" id="IPR013155">
    <property type="entry name" value="M/V/L/I-tRNA-synth_anticd-bd"/>
</dbReference>
<feature type="binding site" evidence="10">
    <location>
        <position position="646"/>
    </location>
    <ligand>
        <name>ATP</name>
        <dbReference type="ChEBI" id="CHEBI:30616"/>
    </ligand>
</feature>
<dbReference type="HAMAP" id="MF_02002">
    <property type="entry name" value="Ile_tRNA_synth_type1"/>
    <property type="match status" value="1"/>
</dbReference>
<dbReference type="AlphaFoldDB" id="A0A7V5NXM8"/>
<protein>
    <recommendedName>
        <fullName evidence="10">Isoleucine--tRNA ligase</fullName>
        <ecNumber evidence="10">6.1.1.5</ecNumber>
    </recommendedName>
    <alternativeName>
        <fullName evidence="10">Isoleucyl-tRNA synthetase</fullName>
        <shortName evidence="10">IleRS</shortName>
    </alternativeName>
</protein>
<dbReference type="EMBL" id="DROP01000287">
    <property type="protein sequence ID" value="HHI89154.1"/>
    <property type="molecule type" value="Genomic_DNA"/>
</dbReference>
<comment type="similarity">
    <text evidence="1 10">Belongs to the class-I aminoacyl-tRNA synthetase family. IleS type 1 subfamily.</text>
</comment>
<comment type="caution">
    <text evidence="13">The sequence shown here is derived from an EMBL/GenBank/DDBJ whole genome shotgun (WGS) entry which is preliminary data.</text>
</comment>
<feature type="domain" description="Methionyl/Valyl/Leucyl/Isoleucyl-tRNA synthetase anticodon-binding" evidence="12">
    <location>
        <begin position="725"/>
        <end position="875"/>
    </location>
</feature>
<dbReference type="InterPro" id="IPR050081">
    <property type="entry name" value="Ile-tRNA_ligase"/>
</dbReference>
<comment type="subunit">
    <text evidence="10">Monomer.</text>
</comment>
<keyword evidence="3 10" id="KW-0436">Ligase</keyword>
<feature type="domain" description="Aminoacyl-tRNA synthetase class Ia" evidence="11">
    <location>
        <begin position="38"/>
        <end position="681"/>
    </location>
</feature>
<dbReference type="NCBIfam" id="TIGR00392">
    <property type="entry name" value="ileS"/>
    <property type="match status" value="1"/>
</dbReference>
<evidence type="ECO:0000256" key="9">
    <source>
        <dbReference type="ARBA" id="ARBA00048359"/>
    </source>
</evidence>
<dbReference type="InterPro" id="IPR009080">
    <property type="entry name" value="tRNAsynth_Ia_anticodon-bd"/>
</dbReference>
<dbReference type="Proteomes" id="UP000885806">
    <property type="component" value="Unassembled WGS sequence"/>
</dbReference>
<dbReference type="PROSITE" id="PS00178">
    <property type="entry name" value="AA_TRNA_LIGASE_I"/>
    <property type="match status" value="1"/>
</dbReference>
<dbReference type="SUPFAM" id="SSF47323">
    <property type="entry name" value="Anticodon-binding domain of a subclass of class I aminoacyl-tRNA synthetases"/>
    <property type="match status" value="1"/>
</dbReference>
<dbReference type="InterPro" id="IPR009008">
    <property type="entry name" value="Val/Leu/Ile-tRNA-synth_edit"/>
</dbReference>
<dbReference type="GO" id="GO:0002161">
    <property type="term" value="F:aminoacyl-tRNA deacylase activity"/>
    <property type="evidence" value="ECO:0007669"/>
    <property type="project" value="InterPro"/>
</dbReference>
<dbReference type="SUPFAM" id="SSF50677">
    <property type="entry name" value="ValRS/IleRS/LeuRS editing domain"/>
    <property type="match status" value="1"/>
</dbReference>
<dbReference type="InterPro" id="IPR033708">
    <property type="entry name" value="Anticodon_Ile_BEm"/>
</dbReference>
<accession>A0A7V5NXM8</accession>
<comment type="subcellular location">
    <subcellularLocation>
        <location evidence="10">Cytoplasm</location>
    </subcellularLocation>
</comment>
<evidence type="ECO:0000256" key="10">
    <source>
        <dbReference type="HAMAP-Rule" id="MF_02002"/>
    </source>
</evidence>
<keyword evidence="6 10" id="KW-0648">Protein biosynthesis</keyword>
<keyword evidence="2 10" id="KW-0963">Cytoplasm</keyword>
<dbReference type="PRINTS" id="PR00984">
    <property type="entry name" value="TRNASYNTHILE"/>
</dbReference>
<sequence length="974" mass="110331">MTDSNTHTLGGGRDYRDTLFLPKTEFPMRAGLPRKEPQWLSYWQEIDLYGALREKSAGREKYILHDGPPYANGHIHMGTAMNKILKDMVVKAHQMSGFNANYVPGWDCHGLPIEWKVEEEFRAKGRTKDQVPGAEFRRRCREYAGEWLDIQRAEFKRLGVIGDWDNPYMTMKFESEAIICAELLKIAASGQLYQGSKPIMWSPVERTALAEAEVEYHDRKATQIYVKFPVRGGTASIVIWTTTPWTIPANRAVSYSPNITYGLYEVTEIEEAEFEPWAKPGERLIVADTLWESVAKAGLIKSANRIETVDPEGLILNHPLKNMEGADGKFDFPVPMLAGDHVTAEAGTGFVHTAPSHGEDDYVVWISSQKKLEALGIDPIVPMTLDDEGRYTDVMPARFEGLDVIRTSGKKRGQDGKANAEVIKALVECGNLLARGVMVLRDAHSWRSKAPVIRRATPQWFVSMSKAHLRDKALKAIRQTRWYPARGQNRITAMVEDRPDWLISRQRNWGVPITLIVHRDGRLHTELPEADAINARILKAVRTHGVDGWFDTDIQELMGELSTEGWHKVTDILDVWFDSGSTHAFCLEKREDLTWPADLYLEGSDQHRGWFQSSLLESCATRGRAPYKGVLTHGFVVDEKGIKMSKSLGNTIAPEQIIRQYGADILRLWVASSDFTDDLRIGDEIIKTAADAYRKLRNTLRYMIGALDGYKAEDALEANNMPALERWVLHRLSELDGLVRRAYLEHDFKRVFSQLFNFCTNDLSAFYFDVRKDALYCDPLMSTRRRAARTVMAALFERLTLWLAPILSFTMEEVWQSRHESSVHLQDFPETPKGWRNETLAGHMGHILALREQVNEAIEPLRAQKVIRSSLEAAVTAPANAALEAACRALQISRKDDYADPANPNDTLADMLIVSECDLSKAAREVKITTLKDRQGYVKCERSWKYFKAKDGADITPRDAVAVRQWDGLHGEAQ</sequence>
<dbReference type="CDD" id="cd07960">
    <property type="entry name" value="Anticodon_Ia_Ile_BEm"/>
    <property type="match status" value="1"/>
</dbReference>
<evidence type="ECO:0000256" key="1">
    <source>
        <dbReference type="ARBA" id="ARBA00006887"/>
    </source>
</evidence>
<dbReference type="InterPro" id="IPR002300">
    <property type="entry name" value="aa-tRNA-synth_Ia"/>
</dbReference>
<dbReference type="Gene3D" id="3.90.740.10">
    <property type="entry name" value="Valyl/Leucyl/Isoleucyl-tRNA synthetase, editing domain"/>
    <property type="match status" value="1"/>
</dbReference>
<evidence type="ECO:0000313" key="13">
    <source>
        <dbReference type="EMBL" id="HHI89154.1"/>
    </source>
</evidence>
<dbReference type="InterPro" id="IPR023585">
    <property type="entry name" value="Ile-tRNA-ligase_type1"/>
</dbReference>
<dbReference type="InterPro" id="IPR001412">
    <property type="entry name" value="aa-tRNA-synth_I_CS"/>
</dbReference>
<dbReference type="Gene3D" id="1.10.730.20">
    <property type="match status" value="1"/>
</dbReference>
<dbReference type="PANTHER" id="PTHR42765:SF1">
    <property type="entry name" value="ISOLEUCINE--TRNA LIGASE, MITOCHONDRIAL"/>
    <property type="match status" value="1"/>
</dbReference>
<evidence type="ECO:0000256" key="8">
    <source>
        <dbReference type="ARBA" id="ARBA00025217"/>
    </source>
</evidence>
<feature type="short sequence motif" description="'HIGH' region" evidence="10">
    <location>
        <begin position="69"/>
        <end position="79"/>
    </location>
</feature>
<dbReference type="Pfam" id="PF08264">
    <property type="entry name" value="Anticodon_1"/>
    <property type="match status" value="1"/>
</dbReference>
<evidence type="ECO:0000256" key="7">
    <source>
        <dbReference type="ARBA" id="ARBA00023146"/>
    </source>
</evidence>
<feature type="short sequence motif" description="'KMSKS' region" evidence="10">
    <location>
        <begin position="643"/>
        <end position="647"/>
    </location>
</feature>
<proteinExistence type="inferred from homology"/>
<keyword evidence="7 10" id="KW-0030">Aminoacyl-tRNA synthetase</keyword>
<dbReference type="GO" id="GO:0004822">
    <property type="term" value="F:isoleucine-tRNA ligase activity"/>
    <property type="evidence" value="ECO:0007669"/>
    <property type="project" value="UniProtKB-UniRule"/>
</dbReference>
<evidence type="ECO:0000256" key="4">
    <source>
        <dbReference type="ARBA" id="ARBA00022741"/>
    </source>
</evidence>
<evidence type="ECO:0000256" key="6">
    <source>
        <dbReference type="ARBA" id="ARBA00022917"/>
    </source>
</evidence>
<dbReference type="GO" id="GO:0005524">
    <property type="term" value="F:ATP binding"/>
    <property type="evidence" value="ECO:0007669"/>
    <property type="project" value="UniProtKB-UniRule"/>
</dbReference>